<keyword evidence="2" id="KW-0418">Kinase</keyword>
<dbReference type="GO" id="GO:0031146">
    <property type="term" value="P:SCF-dependent proteasomal ubiquitin-dependent protein catabolic process"/>
    <property type="evidence" value="ECO:0007669"/>
    <property type="project" value="TreeGrafter"/>
</dbReference>
<dbReference type="EMBL" id="CYKH01000437">
    <property type="protein sequence ID" value="CUF89772.1"/>
    <property type="molecule type" value="Genomic_DNA"/>
</dbReference>
<dbReference type="SMART" id="SM00367">
    <property type="entry name" value="LRR_CC"/>
    <property type="match status" value="9"/>
</dbReference>
<gene>
    <name evidence="2" type="ORF">BSAL_04085</name>
</gene>
<keyword evidence="3" id="KW-1185">Reference proteome</keyword>
<dbReference type="PANTHER" id="PTHR13318">
    <property type="entry name" value="PARTNER OF PAIRED, ISOFORM B-RELATED"/>
    <property type="match status" value="1"/>
</dbReference>
<dbReference type="Pfam" id="PF25372">
    <property type="entry name" value="DUF7885"/>
    <property type="match status" value="2"/>
</dbReference>
<proteinExistence type="predicted"/>
<accession>A0A0S4IPV2</accession>
<dbReference type="OrthoDB" id="258373at2759"/>
<dbReference type="GO" id="GO:0019005">
    <property type="term" value="C:SCF ubiquitin ligase complex"/>
    <property type="evidence" value="ECO:0007669"/>
    <property type="project" value="TreeGrafter"/>
</dbReference>
<evidence type="ECO:0000313" key="3">
    <source>
        <dbReference type="Proteomes" id="UP000051952"/>
    </source>
</evidence>
<dbReference type="Gene3D" id="3.80.10.10">
    <property type="entry name" value="Ribonuclease Inhibitor"/>
    <property type="match status" value="2"/>
</dbReference>
<name>A0A0S4IPV2_BODSA</name>
<dbReference type="InterPro" id="IPR006553">
    <property type="entry name" value="Leu-rich_rpt_Cys-con_subtyp"/>
</dbReference>
<dbReference type="InterPro" id="IPR057207">
    <property type="entry name" value="FBXL15_LRR"/>
</dbReference>
<feature type="domain" description="F-box/LRR-repeat protein 15-like leucin rich repeat" evidence="1">
    <location>
        <begin position="56"/>
        <end position="130"/>
    </location>
</feature>
<dbReference type="SUPFAM" id="SSF52047">
    <property type="entry name" value="RNI-like"/>
    <property type="match status" value="1"/>
</dbReference>
<feature type="non-terminal residue" evidence="2">
    <location>
        <position position="368"/>
    </location>
</feature>
<keyword evidence="2" id="KW-0808">Transferase</keyword>
<dbReference type="GO" id="GO:0016301">
    <property type="term" value="F:kinase activity"/>
    <property type="evidence" value="ECO:0007669"/>
    <property type="project" value="UniProtKB-KW"/>
</dbReference>
<evidence type="ECO:0000313" key="2">
    <source>
        <dbReference type="EMBL" id="CUF89772.1"/>
    </source>
</evidence>
<keyword evidence="2" id="KW-0675">Receptor</keyword>
<feature type="domain" description="F-box/LRR-repeat protein 15-like leucin rich repeat" evidence="1">
    <location>
        <begin position="136"/>
        <end position="280"/>
    </location>
</feature>
<dbReference type="AlphaFoldDB" id="A0A0S4IPV2"/>
<evidence type="ECO:0000259" key="1">
    <source>
        <dbReference type="Pfam" id="PF25372"/>
    </source>
</evidence>
<dbReference type="VEuPathDB" id="TriTrypDB:BSAL_04085"/>
<dbReference type="InterPro" id="IPR032675">
    <property type="entry name" value="LRR_dom_sf"/>
</dbReference>
<organism evidence="2 3">
    <name type="scientific">Bodo saltans</name>
    <name type="common">Flagellated protozoan</name>
    <dbReference type="NCBI Taxonomy" id="75058"/>
    <lineage>
        <taxon>Eukaryota</taxon>
        <taxon>Discoba</taxon>
        <taxon>Euglenozoa</taxon>
        <taxon>Kinetoplastea</taxon>
        <taxon>Metakinetoplastina</taxon>
        <taxon>Eubodonida</taxon>
        <taxon>Bodonidae</taxon>
        <taxon>Bodo</taxon>
    </lineage>
</organism>
<dbReference type="PANTHER" id="PTHR13318:SF95">
    <property type="entry name" value="F-BOX PROTEIN YLR352W"/>
    <property type="match status" value="1"/>
</dbReference>
<dbReference type="Proteomes" id="UP000051952">
    <property type="component" value="Unassembled WGS sequence"/>
</dbReference>
<protein>
    <submittedName>
        <fullName evidence="2">Receptor-type protein kinase, putative</fullName>
    </submittedName>
</protein>
<reference evidence="3" key="1">
    <citation type="submission" date="2015-09" db="EMBL/GenBank/DDBJ databases">
        <authorList>
            <consortium name="Pathogen Informatics"/>
        </authorList>
    </citation>
    <scope>NUCLEOTIDE SEQUENCE [LARGE SCALE GENOMIC DNA]</scope>
    <source>
        <strain evidence="3">Lake Konstanz</strain>
    </source>
</reference>
<sequence>MTDLLGSVLPQARALAEFGGALRSIATFRKDNHSIGRLRLIAPVAAAANSRPTTVLMLQHLDITYCDYVGDSTIAFIVMLQKLRLLNVSLCGTYRISDAGLETIASGLVQLKHLYLSGCGNITNAGIEKISWLLLNLEELHLGGCCSITDEGFKNISLNLDHLRQLRLSRILLLSDDGLSQIRTLRNLQLLDLSHCNNITVDGLKHIALLRQLQHLDLSCCSKITDITPLTTSPLAFSLCALVLGGLKITDAGLSGIASLTLLRSLCLCCSNITNMGIIQIASLQHLECLCIGGCKFTDVAIARIAPLMQLQCLNLSDCEEITCASLWTLKCMRDLRTLEFSRCTRIHSAGLAGLASFHQLQHLNLNY</sequence>